<keyword evidence="2" id="KW-0472">Membrane</keyword>
<protein>
    <submittedName>
        <fullName evidence="4">Oxidoreductase</fullName>
    </submittedName>
</protein>
<dbReference type="Proteomes" id="UP001209885">
    <property type="component" value="Unassembled WGS sequence"/>
</dbReference>
<sequence>MAKKTALILGSTGLVGEKLLNILIADNRYKKVISIVRRPSGNKNEKLQEVIIDFNQLAKELKKYYADDIFCCLGTTIKKAGSQEKFIEVDYDYPMVAANALKRSGSMQHYLIITALGANPESKIFYNRVKGEVERDLKRVNYASTSIFRPSLLLGNRDESRLGEDIFKGFSKIFGWIFSGPLKKYKPVKAEKVARAMHSRAQQNVEGIEIIESEQIQKY</sequence>
<evidence type="ECO:0000259" key="3">
    <source>
        <dbReference type="Pfam" id="PF01370"/>
    </source>
</evidence>
<organism evidence="4 5">
    <name type="scientific">Mangrovivirga halotolerans</name>
    <dbReference type="NCBI Taxonomy" id="2993936"/>
    <lineage>
        <taxon>Bacteria</taxon>
        <taxon>Pseudomonadati</taxon>
        <taxon>Bacteroidota</taxon>
        <taxon>Cytophagia</taxon>
        <taxon>Cytophagales</taxon>
        <taxon>Mangrovivirgaceae</taxon>
        <taxon>Mangrovivirga</taxon>
    </lineage>
</organism>
<dbReference type="InterPro" id="IPR001509">
    <property type="entry name" value="Epimerase_deHydtase"/>
</dbReference>
<reference evidence="4 5" key="1">
    <citation type="submission" date="2022-11" db="EMBL/GenBank/DDBJ databases">
        <title>The characterization of three novel Bacteroidetes species and genomic analysis of their roles in tidal elemental geochemical cycles.</title>
        <authorList>
            <person name="Ma K."/>
        </authorList>
    </citation>
    <scope>NUCLEOTIDE SEQUENCE [LARGE SCALE GENOMIC DNA]</scope>
    <source>
        <strain evidence="4 5">M17</strain>
    </source>
</reference>
<name>A0ABT3RW32_9BACT</name>
<evidence type="ECO:0000313" key="5">
    <source>
        <dbReference type="Proteomes" id="UP001209885"/>
    </source>
</evidence>
<dbReference type="Gene3D" id="3.40.50.720">
    <property type="entry name" value="NAD(P)-binding Rossmann-like Domain"/>
    <property type="match status" value="1"/>
</dbReference>
<dbReference type="Pfam" id="PF01370">
    <property type="entry name" value="Epimerase"/>
    <property type="match status" value="1"/>
</dbReference>
<dbReference type="InterPro" id="IPR036291">
    <property type="entry name" value="NAD(P)-bd_dom_sf"/>
</dbReference>
<dbReference type="RefSeq" id="WP_266058615.1">
    <property type="nucleotide sequence ID" value="NZ_JAPFQN010000013.1"/>
</dbReference>
<evidence type="ECO:0000256" key="1">
    <source>
        <dbReference type="ARBA" id="ARBA00004370"/>
    </source>
</evidence>
<feature type="domain" description="NAD-dependent epimerase/dehydratase" evidence="3">
    <location>
        <begin position="6"/>
        <end position="108"/>
    </location>
</feature>
<proteinExistence type="predicted"/>
<dbReference type="SUPFAM" id="SSF51735">
    <property type="entry name" value="NAD(P)-binding Rossmann-fold domains"/>
    <property type="match status" value="1"/>
</dbReference>
<comment type="caution">
    <text evidence="4">The sequence shown here is derived from an EMBL/GenBank/DDBJ whole genome shotgun (WGS) entry which is preliminary data.</text>
</comment>
<evidence type="ECO:0000256" key="2">
    <source>
        <dbReference type="ARBA" id="ARBA00023136"/>
    </source>
</evidence>
<comment type="subcellular location">
    <subcellularLocation>
        <location evidence="1">Membrane</location>
    </subcellularLocation>
</comment>
<gene>
    <name evidence="4" type="ORF">OO013_19025</name>
</gene>
<keyword evidence="5" id="KW-1185">Reference proteome</keyword>
<accession>A0ABT3RW32</accession>
<dbReference type="PANTHER" id="PTHR14097">
    <property type="entry name" value="OXIDOREDUCTASE HTATIP2"/>
    <property type="match status" value="1"/>
</dbReference>
<evidence type="ECO:0000313" key="4">
    <source>
        <dbReference type="EMBL" id="MCX2745982.1"/>
    </source>
</evidence>
<dbReference type="EMBL" id="JAPFQN010000013">
    <property type="protein sequence ID" value="MCX2745982.1"/>
    <property type="molecule type" value="Genomic_DNA"/>
</dbReference>
<dbReference type="PANTHER" id="PTHR14097:SF7">
    <property type="entry name" value="OXIDOREDUCTASE HTATIP2"/>
    <property type="match status" value="1"/>
</dbReference>